<evidence type="ECO:0000259" key="1">
    <source>
        <dbReference type="Pfam" id="PF00078"/>
    </source>
</evidence>
<dbReference type="FunFam" id="3.30.70.270:FF:000003">
    <property type="entry name" value="Transposon Ty3-G Gag-Pol polyprotein"/>
    <property type="match status" value="1"/>
</dbReference>
<dbReference type="CDD" id="cd01647">
    <property type="entry name" value="RT_LTR"/>
    <property type="match status" value="1"/>
</dbReference>
<sequence length="159" mass="17945">MIESGIIEPSTAEWSSPIVLVGKKDGTVRLCVDYRRLNELLTMDAYPIPRVDDIIDRVGKAKLLASSCSQERPTKDQFATPFGLYQFTVMPFGLKGAPATFQRLMDCVIRGLESFVSAYLDNIIVFSESFEEHAKHLERVLLRLREAGLTKAPEVYSWD</sequence>
<dbReference type="EnsemblMetazoa" id="Aqu2.1.22173_001">
    <property type="protein sequence ID" value="Aqu2.1.22173_001"/>
    <property type="gene ID" value="Aqu2.1.22173"/>
</dbReference>
<name>A0A1X7U3D0_AMPQE</name>
<dbReference type="eggNOG" id="KOG0017">
    <property type="taxonomic scope" value="Eukaryota"/>
</dbReference>
<feature type="domain" description="Reverse transcriptase" evidence="1">
    <location>
        <begin position="80"/>
        <end position="151"/>
    </location>
</feature>
<dbReference type="AlphaFoldDB" id="A0A1X7U3D0"/>
<dbReference type="STRING" id="400682.A0A1X7U3D0"/>
<dbReference type="InterPro" id="IPR000477">
    <property type="entry name" value="RT_dom"/>
</dbReference>
<accession>A0A1X7U3D0</accession>
<reference evidence="2" key="1">
    <citation type="submission" date="2017-05" db="UniProtKB">
        <authorList>
            <consortium name="EnsemblMetazoa"/>
        </authorList>
    </citation>
    <scope>IDENTIFICATION</scope>
</reference>
<organism evidence="2">
    <name type="scientific">Amphimedon queenslandica</name>
    <name type="common">Sponge</name>
    <dbReference type="NCBI Taxonomy" id="400682"/>
    <lineage>
        <taxon>Eukaryota</taxon>
        <taxon>Metazoa</taxon>
        <taxon>Porifera</taxon>
        <taxon>Demospongiae</taxon>
        <taxon>Heteroscleromorpha</taxon>
        <taxon>Haplosclerida</taxon>
        <taxon>Niphatidae</taxon>
        <taxon>Amphimedon</taxon>
    </lineage>
</organism>
<dbReference type="InterPro" id="IPR043128">
    <property type="entry name" value="Rev_trsase/Diguanyl_cyclase"/>
</dbReference>
<dbReference type="InterPro" id="IPR053134">
    <property type="entry name" value="RNA-dir_DNA_polymerase"/>
</dbReference>
<dbReference type="Gene3D" id="3.30.70.270">
    <property type="match status" value="1"/>
</dbReference>
<dbReference type="InParanoid" id="A0A1X7U3D0"/>
<proteinExistence type="predicted"/>
<dbReference type="InterPro" id="IPR043502">
    <property type="entry name" value="DNA/RNA_pol_sf"/>
</dbReference>
<evidence type="ECO:0000313" key="2">
    <source>
        <dbReference type="EnsemblMetazoa" id="Aqu2.1.22173_001"/>
    </source>
</evidence>
<dbReference type="PANTHER" id="PTHR24559:SF454">
    <property type="entry name" value="RIBONUCLEASE H"/>
    <property type="match status" value="1"/>
</dbReference>
<dbReference type="PANTHER" id="PTHR24559">
    <property type="entry name" value="TRANSPOSON TY3-I GAG-POL POLYPROTEIN"/>
    <property type="match status" value="1"/>
</dbReference>
<dbReference type="Pfam" id="PF00078">
    <property type="entry name" value="RVT_1"/>
    <property type="match status" value="1"/>
</dbReference>
<dbReference type="SUPFAM" id="SSF56672">
    <property type="entry name" value="DNA/RNA polymerases"/>
    <property type="match status" value="1"/>
</dbReference>
<protein>
    <recommendedName>
        <fullName evidence="1">Reverse transcriptase domain-containing protein</fullName>
    </recommendedName>
</protein>
<dbReference type="OMA" id="CEFFYRE"/>